<gene>
    <name evidence="1" type="ORF">HJG54_07860</name>
</gene>
<dbReference type="InterPro" id="IPR029058">
    <property type="entry name" value="AB_hydrolase_fold"/>
</dbReference>
<dbReference type="PANTHER" id="PTHR34127">
    <property type="entry name" value="OS04G0405600 PROTEIN"/>
    <property type="match status" value="1"/>
</dbReference>
<evidence type="ECO:0000313" key="1">
    <source>
        <dbReference type="EMBL" id="WNZ22777.1"/>
    </source>
</evidence>
<dbReference type="EMBL" id="CP053586">
    <property type="protein sequence ID" value="WNZ22777.1"/>
    <property type="molecule type" value="Genomic_DNA"/>
</dbReference>
<dbReference type="SUPFAM" id="SSF53474">
    <property type="entry name" value="alpha/beta-Hydrolases"/>
    <property type="match status" value="1"/>
</dbReference>
<name>A0AA96WAF9_9CYAN</name>
<accession>A0AA96WAF9</accession>
<dbReference type="Pfam" id="PF07082">
    <property type="entry name" value="DUF1350"/>
    <property type="match status" value="1"/>
</dbReference>
<reference evidence="1" key="1">
    <citation type="submission" date="2020-05" db="EMBL/GenBank/DDBJ databases">
        <authorList>
            <person name="Zhu T."/>
            <person name="Keshari N."/>
            <person name="Lu X."/>
        </authorList>
    </citation>
    <scope>NUCLEOTIDE SEQUENCE</scope>
    <source>
        <strain evidence="1">NK1-12</strain>
    </source>
</reference>
<protein>
    <submittedName>
        <fullName evidence="1">DUF1350 family protein</fullName>
    </submittedName>
</protein>
<dbReference type="RefSeq" id="WP_316434321.1">
    <property type="nucleotide sequence ID" value="NZ_CP053586.1"/>
</dbReference>
<sequence>MEWQEIYGNWVLVPPRPIAIIHFLGGAFVATAPQVTYRAILEALAAQGYAIVATPFVNTLDHTTIAQRVMRMSNLALDYLTTEVLRQYLPIYGIGHSMGCKLHLLIGSLFPQERAGNILISFNNYPAKRSIPLVEQFTQFSKFTSQLASQFNSPLPPQFAAAFDVEFTPSPEETNQLILEQYQVPRNLLIKFTNDDIDQTRSLHGVLLERFPNLTSVQILRGNHLTPLGQDINWQAGKEFTPFDAIGQFFKQEFYRDLNQLRQTVLAWLNPLESLR</sequence>
<organism evidence="1">
    <name type="scientific">Leptolyngbya sp. NK1-12</name>
    <dbReference type="NCBI Taxonomy" id="2547451"/>
    <lineage>
        <taxon>Bacteria</taxon>
        <taxon>Bacillati</taxon>
        <taxon>Cyanobacteriota</taxon>
        <taxon>Cyanophyceae</taxon>
        <taxon>Leptolyngbyales</taxon>
        <taxon>Leptolyngbyaceae</taxon>
        <taxon>Leptolyngbya group</taxon>
        <taxon>Leptolyngbya</taxon>
    </lineage>
</organism>
<dbReference type="AlphaFoldDB" id="A0AA96WAF9"/>
<dbReference type="InterPro" id="IPR010765">
    <property type="entry name" value="DUF1350"/>
</dbReference>
<proteinExistence type="predicted"/>
<dbReference type="PANTHER" id="PTHR34127:SF1">
    <property type="entry name" value="OS04G0405600 PROTEIN"/>
    <property type="match status" value="1"/>
</dbReference>
<dbReference type="Gene3D" id="3.40.50.1820">
    <property type="entry name" value="alpha/beta hydrolase"/>
    <property type="match status" value="1"/>
</dbReference>